<dbReference type="EMBL" id="AYKF01000062">
    <property type="protein sequence ID" value="ROO33623.1"/>
    <property type="molecule type" value="Genomic_DNA"/>
</dbReference>
<name>A0A423Q3J4_9GAMM</name>
<feature type="transmembrane region" description="Helical" evidence="2">
    <location>
        <begin position="73"/>
        <end position="94"/>
    </location>
</feature>
<dbReference type="Pfam" id="PF07670">
    <property type="entry name" value="Gate"/>
    <property type="match status" value="1"/>
</dbReference>
<gene>
    <name evidence="4" type="ORF">SAHL_03665</name>
</gene>
<protein>
    <submittedName>
        <fullName evidence="4">Membrane protein</fullName>
    </submittedName>
</protein>
<feature type="transmembrane region" description="Helical" evidence="2">
    <location>
        <begin position="147"/>
        <end position="170"/>
    </location>
</feature>
<evidence type="ECO:0000256" key="2">
    <source>
        <dbReference type="SAM" id="Phobius"/>
    </source>
</evidence>
<sequence length="470" mass="50352">PDAMTEHDSQNAAAEPADEPPRRPPGRRALLRFLVPSLLGALAFLTPMVTAEGNITIGLAILSNALAAFMDGWLGPIAGVLMALSALLSVAAYLTGMEESRREGLFAALFAVSPAQIGLRVVGAVFGALTLLGLGPEWIVGPDTGQVVLFDVIAALVSFFFFASFLLPLLTDFGAMEFVGTLFQRVFHRIFGLPGRAAVDATASWLGDGTVGVIITSKQFEKGYYSARESAVIATNFSIVSITFAMLVASFTEIGHLFVPFYLTVTASGLVAAILVPRLPPLSRKRDDYWPAGGRRLPADDHDGRSLLARGLQRALRRADTAPAPRKLLYDGLTTYLEILFGLLPLIMAIGTTGIAIAEYTPIFNWLTYPLVPVLEWMQVPEAAAAAPALLAGFADMFLPAILATGIESEFTRFVIAALSVTQLIYMSEVGAVTLKSNIPLNFLELGAIFLIRTVITLPIIVAIAHLFVF</sequence>
<keyword evidence="2" id="KW-1133">Transmembrane helix</keyword>
<feature type="transmembrane region" description="Helical" evidence="2">
    <location>
        <begin position="106"/>
        <end position="135"/>
    </location>
</feature>
<keyword evidence="2" id="KW-0472">Membrane</keyword>
<dbReference type="InterPro" id="IPR011642">
    <property type="entry name" value="Gate_dom"/>
</dbReference>
<evidence type="ECO:0000256" key="1">
    <source>
        <dbReference type="SAM" id="MobiDB-lite"/>
    </source>
</evidence>
<organism evidence="4 5">
    <name type="scientific">Salinisphaera orenii YIM 95161</name>
    <dbReference type="NCBI Taxonomy" id="1051139"/>
    <lineage>
        <taxon>Bacteria</taxon>
        <taxon>Pseudomonadati</taxon>
        <taxon>Pseudomonadota</taxon>
        <taxon>Gammaproteobacteria</taxon>
        <taxon>Salinisphaerales</taxon>
        <taxon>Salinisphaeraceae</taxon>
        <taxon>Salinisphaera</taxon>
    </lineage>
</organism>
<accession>A0A423Q3J4</accession>
<comment type="caution">
    <text evidence="4">The sequence shown here is derived from an EMBL/GenBank/DDBJ whole genome shotgun (WGS) entry which is preliminary data.</text>
</comment>
<feature type="domain" description="Nucleoside transporter/FeoB GTPase Gate" evidence="3">
    <location>
        <begin position="156"/>
        <end position="252"/>
    </location>
</feature>
<keyword evidence="2" id="KW-0812">Transmembrane</keyword>
<evidence type="ECO:0000313" key="5">
    <source>
        <dbReference type="Proteomes" id="UP000285123"/>
    </source>
</evidence>
<feature type="transmembrane region" description="Helical" evidence="2">
    <location>
        <begin position="257"/>
        <end position="276"/>
    </location>
</feature>
<feature type="transmembrane region" description="Helical" evidence="2">
    <location>
        <begin position="29"/>
        <end position="49"/>
    </location>
</feature>
<feature type="region of interest" description="Disordered" evidence="1">
    <location>
        <begin position="1"/>
        <end position="25"/>
    </location>
</feature>
<reference evidence="4 5" key="1">
    <citation type="submission" date="2013-10" db="EMBL/GenBank/DDBJ databases">
        <title>Salinisphaera halophila YIM 95161 Genome Sequencing.</title>
        <authorList>
            <person name="Lai Q."/>
            <person name="Li C."/>
            <person name="Shao Z."/>
        </authorList>
    </citation>
    <scope>NUCLEOTIDE SEQUENCE [LARGE SCALE GENOMIC DNA]</scope>
    <source>
        <strain evidence="4 5">YIM 95161</strain>
    </source>
</reference>
<evidence type="ECO:0000259" key="3">
    <source>
        <dbReference type="Pfam" id="PF07670"/>
    </source>
</evidence>
<feature type="transmembrane region" description="Helical" evidence="2">
    <location>
        <begin position="336"/>
        <end position="363"/>
    </location>
</feature>
<feature type="transmembrane region" description="Helical" evidence="2">
    <location>
        <begin position="411"/>
        <end position="428"/>
    </location>
</feature>
<evidence type="ECO:0000313" key="4">
    <source>
        <dbReference type="EMBL" id="ROO33623.1"/>
    </source>
</evidence>
<feature type="non-terminal residue" evidence="4">
    <location>
        <position position="1"/>
    </location>
</feature>
<feature type="transmembrane region" description="Helical" evidence="2">
    <location>
        <begin position="448"/>
        <end position="469"/>
    </location>
</feature>
<dbReference type="Proteomes" id="UP000285123">
    <property type="component" value="Unassembled WGS sequence"/>
</dbReference>
<proteinExistence type="predicted"/>
<feature type="transmembrane region" description="Helical" evidence="2">
    <location>
        <begin position="383"/>
        <end position="404"/>
    </location>
</feature>
<dbReference type="AlphaFoldDB" id="A0A423Q3J4"/>
<feature type="transmembrane region" description="Helical" evidence="2">
    <location>
        <begin position="231"/>
        <end position="251"/>
    </location>
</feature>